<dbReference type="RefSeq" id="XP_002677698.1">
    <property type="nucleotide sequence ID" value="XM_002677652.1"/>
</dbReference>
<sequence>MEKLQYFSILFTGGKGCGKSMMIVCFIMFFIEMGYELKVSEHRSPKEAFVTAGTDDHVTTKFQVARLEKKINNKTIVLELIDSPGIEKSYKGQPWYGDMKETFKKIMDGQVRANSCVFEERRHTLNSTNPDENIPKPMLALVCSNQASVESGNANDPLLNVLTKQLQKRAFSVSTKIDQSMEKDDKKTTVLKFNNGKFEEVLNDIRCVGDQNDLQFFSLTKETYFKFKDCDDIIKLHTARFIHSILDMYNKNC</sequence>
<dbReference type="EMBL" id="GG738865">
    <property type="protein sequence ID" value="EFC44954.1"/>
    <property type="molecule type" value="Genomic_DNA"/>
</dbReference>
<protein>
    <submittedName>
        <fullName evidence="1">Uncharacterized protein</fullName>
    </submittedName>
</protein>
<dbReference type="InterPro" id="IPR027417">
    <property type="entry name" value="P-loop_NTPase"/>
</dbReference>
<dbReference type="SUPFAM" id="SSF52540">
    <property type="entry name" value="P-loop containing nucleoside triphosphate hydrolases"/>
    <property type="match status" value="1"/>
</dbReference>
<evidence type="ECO:0000313" key="2">
    <source>
        <dbReference type="Proteomes" id="UP000006671"/>
    </source>
</evidence>
<name>D2VDT3_NAEGR</name>
<dbReference type="KEGG" id="ngr:NAEGRDRAFT_79567"/>
<dbReference type="GeneID" id="8850269"/>
<dbReference type="InParanoid" id="D2VDT3"/>
<reference evidence="1 2" key="1">
    <citation type="journal article" date="2010" name="Cell">
        <title>The genome of Naegleria gruberi illuminates early eukaryotic versatility.</title>
        <authorList>
            <person name="Fritz-Laylin L.K."/>
            <person name="Prochnik S.E."/>
            <person name="Ginger M.L."/>
            <person name="Dacks J.B."/>
            <person name="Carpenter M.L."/>
            <person name="Field M.C."/>
            <person name="Kuo A."/>
            <person name="Paredez A."/>
            <person name="Chapman J."/>
            <person name="Pham J."/>
            <person name="Shu S."/>
            <person name="Neupane R."/>
            <person name="Cipriano M."/>
            <person name="Mancuso J."/>
            <person name="Tu H."/>
            <person name="Salamov A."/>
            <person name="Lindquist E."/>
            <person name="Shapiro H."/>
            <person name="Lucas S."/>
            <person name="Grigoriev I.V."/>
            <person name="Cande W.Z."/>
            <person name="Fulton C."/>
            <person name="Rokhsar D.S."/>
            <person name="Dawson S.C."/>
        </authorList>
    </citation>
    <scope>NUCLEOTIDE SEQUENCE [LARGE SCALE GENOMIC DNA]</scope>
    <source>
        <strain evidence="1 2">NEG-M</strain>
    </source>
</reference>
<dbReference type="Proteomes" id="UP000006671">
    <property type="component" value="Unassembled WGS sequence"/>
</dbReference>
<proteinExistence type="predicted"/>
<dbReference type="Gene3D" id="3.40.50.300">
    <property type="entry name" value="P-loop containing nucleotide triphosphate hydrolases"/>
    <property type="match status" value="1"/>
</dbReference>
<gene>
    <name evidence="1" type="ORF">NAEGRDRAFT_79567</name>
</gene>
<dbReference type="VEuPathDB" id="AmoebaDB:NAEGRDRAFT_79567"/>
<accession>D2VDT3</accession>
<evidence type="ECO:0000313" key="1">
    <source>
        <dbReference type="EMBL" id="EFC44954.1"/>
    </source>
</evidence>
<dbReference type="AlphaFoldDB" id="D2VDT3"/>
<keyword evidence="2" id="KW-1185">Reference proteome</keyword>
<organism evidence="2">
    <name type="scientific">Naegleria gruberi</name>
    <name type="common">Amoeba</name>
    <dbReference type="NCBI Taxonomy" id="5762"/>
    <lineage>
        <taxon>Eukaryota</taxon>
        <taxon>Discoba</taxon>
        <taxon>Heterolobosea</taxon>
        <taxon>Tetramitia</taxon>
        <taxon>Eutetramitia</taxon>
        <taxon>Vahlkampfiidae</taxon>
        <taxon>Naegleria</taxon>
    </lineage>
</organism>